<dbReference type="Gene3D" id="3.40.50.300">
    <property type="entry name" value="P-loop containing nucleotide triphosphate hydrolases"/>
    <property type="match status" value="3"/>
</dbReference>
<dbReference type="EMBL" id="BOMI01000041">
    <property type="protein sequence ID" value="GID73836.1"/>
    <property type="molecule type" value="Genomic_DNA"/>
</dbReference>
<feature type="region of interest" description="Disordered" evidence="7">
    <location>
        <begin position="813"/>
        <end position="832"/>
    </location>
</feature>
<dbReference type="InterPro" id="IPR041679">
    <property type="entry name" value="DNA2/NAM7-like_C"/>
</dbReference>
<evidence type="ECO:0000256" key="3">
    <source>
        <dbReference type="ARBA" id="ARBA00022801"/>
    </source>
</evidence>
<sequence length="988" mass="108037">MTARPVALAGPIPLVLSDRFLRDIGNQPTPFLAEIDLLVRQGGLPVTLETTRQGLRMAIHAAHRVAWLFPSGKNDALHLHKAAPRRFKDEDRLLAGALLLRCDQGFRAYPDLRSVGQAIAARNLSGAAIDVAALWEAWRAVTEPAAPAVVAPPRHARYLDLLTMMIDAGHRIETEKHAALAPLHYESVAPYRDRRYSARGLYRFRLTAAGDPAKDKVICLGDRPDLRGRVIAVEGRDVAVRFEPGTDFDQIKGQGTLRILLGDRVFRAQRDAVGQLRRGAALNPHLLDNLAGARFAPYRPAAEQPPIPLDPGDQTEAFQRALEVPDLLCVLGPPGTGKTRTITAVVRACAARGQRVLVTSHTHTAVDNVLQDLPPDLNVVRIGNEDKMSDRVKALSAESRVEAVRREILADSAQLDALTEVCRQRPVIDHTLTGMGAAVDRARSARHELGRIDAATAVAVDQVTAPLRAALDEAGRAVGRYRLWAEQYEAAAAGAAERLRTARAAAANGGPLALLHKWHARRLAGRVARHERDLAETRAGLTRAEAERDTVAARARAMVADDPRITELTGARAAAERTAAGAWAELARADELVRSVLRTVVDVPAVPASAIEPWVDHHRWCVDTVAMLDRRRELLRQWRSRIGDVSVRLEHEIARYAQVVGATCIGTDTSALIADLEFDLAIVDEAGQISTPNLLVPLVRSRRAMLVGDDRQLPPYLEDEVDRWAAGLTTGAELGPAEVPVVAGMLRKSGFELLFPRAGRANAVWLRTQRRMPAAVADFVSTTFYEGKLRTEHPGVTAGPVFTSPFAMVDTSRRPSAARAETDMGRTTGGTEHGYRNRLEASLIADLVGALRRHHRDWAVIVPFNAQKDLVIRRLEERLGAAPEIARSVGTVDSFQGGERDLIVFGFTRSNPGGRIGFLRELRRFNVAITRARRQLVLVGDLRTLRGTSDTAFREVMRSLTDHLGECGDLRSADEVSAALRALRKAES</sequence>
<protein>
    <recommendedName>
        <fullName evidence="12">AAA family ATPase</fullName>
    </recommendedName>
</protein>
<dbReference type="InterPro" id="IPR050534">
    <property type="entry name" value="Coronavir_polyprotein_1ab"/>
</dbReference>
<feature type="domain" description="DNA2/NAM7 helicase helicase" evidence="8">
    <location>
        <begin position="313"/>
        <end position="406"/>
    </location>
</feature>
<keyword evidence="3" id="KW-0378">Hydrolase</keyword>
<name>A0ABQ3Y1F2_9ACTN</name>
<evidence type="ECO:0000256" key="2">
    <source>
        <dbReference type="ARBA" id="ARBA00022741"/>
    </source>
</evidence>
<dbReference type="PANTHER" id="PTHR43788">
    <property type="entry name" value="DNA2/NAM7 HELICASE FAMILY MEMBER"/>
    <property type="match status" value="1"/>
</dbReference>
<feature type="domain" description="DNA2/NAM7 helicase helicase" evidence="8">
    <location>
        <begin position="631"/>
        <end position="716"/>
    </location>
</feature>
<dbReference type="InterPro" id="IPR041677">
    <property type="entry name" value="DNA2/NAM7_AAA_11"/>
</dbReference>
<evidence type="ECO:0000259" key="9">
    <source>
        <dbReference type="Pfam" id="PF13087"/>
    </source>
</evidence>
<evidence type="ECO:0000313" key="10">
    <source>
        <dbReference type="EMBL" id="GID73836.1"/>
    </source>
</evidence>
<gene>
    <name evidence="10" type="ORF">Ade02nite_24770</name>
</gene>
<evidence type="ECO:0000256" key="6">
    <source>
        <dbReference type="SAM" id="Coils"/>
    </source>
</evidence>
<organism evidence="10 11">
    <name type="scientific">Paractinoplanes deccanensis</name>
    <dbReference type="NCBI Taxonomy" id="113561"/>
    <lineage>
        <taxon>Bacteria</taxon>
        <taxon>Bacillati</taxon>
        <taxon>Actinomycetota</taxon>
        <taxon>Actinomycetes</taxon>
        <taxon>Micromonosporales</taxon>
        <taxon>Micromonosporaceae</taxon>
        <taxon>Paractinoplanes</taxon>
    </lineage>
</organism>
<feature type="coiled-coil region" evidence="6">
    <location>
        <begin position="485"/>
        <end position="547"/>
    </location>
</feature>
<dbReference type="PANTHER" id="PTHR43788:SF8">
    <property type="entry name" value="DNA-BINDING PROTEIN SMUBP-2"/>
    <property type="match status" value="1"/>
</dbReference>
<keyword evidence="2" id="KW-0547">Nucleotide-binding</keyword>
<keyword evidence="6" id="KW-0175">Coiled coil</keyword>
<dbReference type="Pfam" id="PF13087">
    <property type="entry name" value="AAA_12"/>
    <property type="match status" value="1"/>
</dbReference>
<evidence type="ECO:0000256" key="7">
    <source>
        <dbReference type="SAM" id="MobiDB-lite"/>
    </source>
</evidence>
<reference evidence="10 11" key="1">
    <citation type="submission" date="2021-01" db="EMBL/GenBank/DDBJ databases">
        <title>Whole genome shotgun sequence of Actinoplanes deccanensis NBRC 13994.</title>
        <authorList>
            <person name="Komaki H."/>
            <person name="Tamura T."/>
        </authorList>
    </citation>
    <scope>NUCLEOTIDE SEQUENCE [LARGE SCALE GENOMIC DNA]</scope>
    <source>
        <strain evidence="10 11">NBRC 13994</strain>
    </source>
</reference>
<dbReference type="Pfam" id="PF13086">
    <property type="entry name" value="AAA_11"/>
    <property type="match status" value="2"/>
</dbReference>
<proteinExistence type="inferred from homology"/>
<evidence type="ECO:0000256" key="1">
    <source>
        <dbReference type="ARBA" id="ARBA00007913"/>
    </source>
</evidence>
<feature type="domain" description="DNA2/NAM7 helicase-like C-terminal" evidence="9">
    <location>
        <begin position="748"/>
        <end position="941"/>
    </location>
</feature>
<evidence type="ECO:0000313" key="11">
    <source>
        <dbReference type="Proteomes" id="UP000609879"/>
    </source>
</evidence>
<evidence type="ECO:0000259" key="8">
    <source>
        <dbReference type="Pfam" id="PF13086"/>
    </source>
</evidence>
<comment type="similarity">
    <text evidence="1">Belongs to the DNA2/NAM7 helicase family.</text>
</comment>
<evidence type="ECO:0000256" key="5">
    <source>
        <dbReference type="ARBA" id="ARBA00022840"/>
    </source>
</evidence>
<dbReference type="InterPro" id="IPR027417">
    <property type="entry name" value="P-loop_NTPase"/>
</dbReference>
<dbReference type="SUPFAM" id="SSF52540">
    <property type="entry name" value="P-loop containing nucleoside triphosphate hydrolases"/>
    <property type="match status" value="1"/>
</dbReference>
<comment type="caution">
    <text evidence="10">The sequence shown here is derived from an EMBL/GenBank/DDBJ whole genome shotgun (WGS) entry which is preliminary data.</text>
</comment>
<dbReference type="InterPro" id="IPR047187">
    <property type="entry name" value="SF1_C_Upf1"/>
</dbReference>
<keyword evidence="11" id="KW-1185">Reference proteome</keyword>
<accession>A0ABQ3Y1F2</accession>
<dbReference type="RefSeq" id="WP_203761755.1">
    <property type="nucleotide sequence ID" value="NZ_BAAABO010000027.1"/>
</dbReference>
<dbReference type="Proteomes" id="UP000609879">
    <property type="component" value="Unassembled WGS sequence"/>
</dbReference>
<keyword evidence="5" id="KW-0067">ATP-binding</keyword>
<keyword evidence="4" id="KW-0347">Helicase</keyword>
<evidence type="ECO:0008006" key="12">
    <source>
        <dbReference type="Google" id="ProtNLM"/>
    </source>
</evidence>
<evidence type="ECO:0000256" key="4">
    <source>
        <dbReference type="ARBA" id="ARBA00022806"/>
    </source>
</evidence>
<dbReference type="CDD" id="cd18808">
    <property type="entry name" value="SF1_C_Upf1"/>
    <property type="match status" value="1"/>
</dbReference>